<name>A0A1T3J6K9_ELIME</name>
<dbReference type="EMBL" id="MPOG01000001">
    <property type="protein sequence ID" value="OOH97948.1"/>
    <property type="molecule type" value="Genomic_DNA"/>
</dbReference>
<dbReference type="InterPro" id="IPR021457">
    <property type="entry name" value="DUF3108"/>
</dbReference>
<organism evidence="2 3">
    <name type="scientific">Elizabethkingia meningoseptica</name>
    <name type="common">Chryseobacterium meningosepticum</name>
    <dbReference type="NCBI Taxonomy" id="238"/>
    <lineage>
        <taxon>Bacteria</taxon>
        <taxon>Pseudomonadati</taxon>
        <taxon>Bacteroidota</taxon>
        <taxon>Flavobacteriia</taxon>
        <taxon>Flavobacteriales</taxon>
        <taxon>Weeksellaceae</taxon>
        <taxon>Elizabethkingia</taxon>
    </lineage>
</organism>
<protein>
    <recommendedName>
        <fullName evidence="4">Outer membrane lipoprotein-sorting protein</fullName>
    </recommendedName>
</protein>
<sequence>MKSVKFLIPVILLLSIASPLSGQEKSQSPKSNDVNTALIKNEESEMDWYVLMDTTKKEIGKVFTKTSRTADQLNITTTVKMNGMPDWVDETTAGLPKLNPVKHSSFNMQRDMVLNFGKQVTGYYLDKATNQKTEINETPNEDYFDSNIYPQLIRWLPLKENYKTVFTIFDYNPKSKTGVLTAHIQDTQKGIYKNTPVWIVKVLDDISENKITTTFYIDTKTRQLLKQEVDMGPRKMVMEKVN</sequence>
<evidence type="ECO:0000313" key="3">
    <source>
        <dbReference type="Proteomes" id="UP000188947"/>
    </source>
</evidence>
<dbReference type="OrthoDB" id="756873at2"/>
<accession>A0A1T3J6K9</accession>
<comment type="caution">
    <text evidence="2">The sequence shown here is derived from an EMBL/GenBank/DDBJ whole genome shotgun (WGS) entry which is preliminary data.</text>
</comment>
<evidence type="ECO:0000256" key="1">
    <source>
        <dbReference type="SAM" id="SignalP"/>
    </source>
</evidence>
<reference evidence="2 3" key="1">
    <citation type="submission" date="2016-11" db="EMBL/GenBank/DDBJ databases">
        <title>Genome sequence and comparative genomic analysis of clinical strain Elizabethkingia meningoseptica 61421 PRCM.</title>
        <authorList>
            <person name="Wang M."/>
            <person name="Hu S."/>
            <person name="Cao L."/>
            <person name="Jiang T."/>
            <person name="Zhou Y."/>
            <person name="Ming D."/>
        </authorList>
    </citation>
    <scope>NUCLEOTIDE SEQUENCE [LARGE SCALE GENOMIC DNA]</scope>
    <source>
        <strain evidence="2 3">61421 PRCM</strain>
    </source>
</reference>
<proteinExistence type="predicted"/>
<dbReference type="eggNOG" id="ENOG50308J8">
    <property type="taxonomic scope" value="Bacteria"/>
</dbReference>
<keyword evidence="1" id="KW-0732">Signal</keyword>
<dbReference type="STRING" id="238.BBD35_02725"/>
<evidence type="ECO:0000313" key="2">
    <source>
        <dbReference type="EMBL" id="OOH97948.1"/>
    </source>
</evidence>
<keyword evidence="3" id="KW-1185">Reference proteome</keyword>
<dbReference type="RefSeq" id="WP_070904824.1">
    <property type="nucleotide sequence ID" value="NZ_CP016378.1"/>
</dbReference>
<feature type="chain" id="PRO_5030034757" description="Outer membrane lipoprotein-sorting protein" evidence="1">
    <location>
        <begin position="23"/>
        <end position="242"/>
    </location>
</feature>
<dbReference type="Proteomes" id="UP000188947">
    <property type="component" value="Unassembled WGS sequence"/>
</dbReference>
<feature type="signal peptide" evidence="1">
    <location>
        <begin position="1"/>
        <end position="22"/>
    </location>
</feature>
<gene>
    <name evidence="2" type="ORF">BMF97_01385</name>
</gene>
<evidence type="ECO:0008006" key="4">
    <source>
        <dbReference type="Google" id="ProtNLM"/>
    </source>
</evidence>
<dbReference type="Pfam" id="PF11306">
    <property type="entry name" value="DUF3108"/>
    <property type="match status" value="1"/>
</dbReference>
<dbReference type="AlphaFoldDB" id="A0A1T3J6K9"/>